<comment type="caution">
    <text evidence="8">Lacks conserved residue(s) required for the propagation of feature annotation.</text>
</comment>
<dbReference type="GeneID" id="103103995"/>
<evidence type="ECO:0000256" key="6">
    <source>
        <dbReference type="ARBA" id="ARBA00022989"/>
    </source>
</evidence>
<dbReference type="KEGG" id="mdo:103103995"/>
<feature type="transmembrane region" description="Helical" evidence="8">
    <location>
        <begin position="162"/>
        <end position="192"/>
    </location>
</feature>
<protein>
    <recommendedName>
        <fullName evidence="8">Claudin</fullName>
    </recommendedName>
</protein>
<keyword evidence="2 8" id="KW-0796">Tight junction</keyword>
<dbReference type="GO" id="GO:0005198">
    <property type="term" value="F:structural molecule activity"/>
    <property type="evidence" value="ECO:0007669"/>
    <property type="project" value="InterPro"/>
</dbReference>
<dbReference type="HOGENOM" id="CLU_079378_1_0_1"/>
<keyword evidence="4 8" id="KW-0812">Transmembrane</keyword>
<feature type="chain" id="PRO_5003903850" description="Claudin" evidence="9">
    <location>
        <begin position="29"/>
        <end position="218"/>
    </location>
</feature>
<evidence type="ECO:0000256" key="7">
    <source>
        <dbReference type="ARBA" id="ARBA00023136"/>
    </source>
</evidence>
<dbReference type="Gene3D" id="1.20.140.150">
    <property type="match status" value="1"/>
</dbReference>
<dbReference type="AlphaFoldDB" id="K7E1P4"/>
<reference evidence="10" key="2">
    <citation type="submission" date="2025-08" db="UniProtKB">
        <authorList>
            <consortium name="Ensembl"/>
        </authorList>
    </citation>
    <scope>IDENTIFICATION</scope>
</reference>
<evidence type="ECO:0000256" key="4">
    <source>
        <dbReference type="ARBA" id="ARBA00022692"/>
    </source>
</evidence>
<dbReference type="GO" id="GO:0005886">
    <property type="term" value="C:plasma membrane"/>
    <property type="evidence" value="ECO:0000318"/>
    <property type="project" value="GO_Central"/>
</dbReference>
<sequence length="218" mass="23673">MPGPSLLPLTCLALLSTALLLTATWTDCWVVNSDDSLEVSHKCQGLWRACVTNLLDGIRTCDQYDSILATHPRRRVLTRSLLLVAGLLCSFGLVALLLTLIQAQFLGNEPRTRVRLAWAAGCLLGAGGFPGTLGSLWFAVEVAMERILPTQPRGPLTGYYEWGWSCWLGILGSAGCMATALGLACCLPSLWVPGRRIPGHQMRSRLHPQAIYVLDTSV</sequence>
<dbReference type="GO" id="GO:0007155">
    <property type="term" value="P:cell adhesion"/>
    <property type="evidence" value="ECO:0000318"/>
    <property type="project" value="GO_Central"/>
</dbReference>
<accession>K7E1P4</accession>
<gene>
    <name evidence="10" type="primary">LOC103103995</name>
</gene>
<dbReference type="GO" id="GO:0070830">
    <property type="term" value="P:bicellular tight junction assembly"/>
    <property type="evidence" value="ECO:0000318"/>
    <property type="project" value="GO_Central"/>
</dbReference>
<organism evidence="10 11">
    <name type="scientific">Monodelphis domestica</name>
    <name type="common">Gray short-tailed opossum</name>
    <dbReference type="NCBI Taxonomy" id="13616"/>
    <lineage>
        <taxon>Eukaryota</taxon>
        <taxon>Metazoa</taxon>
        <taxon>Chordata</taxon>
        <taxon>Craniata</taxon>
        <taxon>Vertebrata</taxon>
        <taxon>Euteleostomi</taxon>
        <taxon>Mammalia</taxon>
        <taxon>Metatheria</taxon>
        <taxon>Didelphimorphia</taxon>
        <taxon>Didelphidae</taxon>
        <taxon>Monodelphis</taxon>
    </lineage>
</organism>
<feature type="transmembrane region" description="Helical" evidence="8">
    <location>
        <begin position="117"/>
        <end position="140"/>
    </location>
</feature>
<evidence type="ECO:0000313" key="11">
    <source>
        <dbReference type="Proteomes" id="UP000002280"/>
    </source>
</evidence>
<keyword evidence="11" id="KW-1185">Reference proteome</keyword>
<dbReference type="InterPro" id="IPR006187">
    <property type="entry name" value="Claudin"/>
</dbReference>
<comment type="similarity">
    <text evidence="1 8">Belongs to the claudin family.</text>
</comment>
<keyword evidence="5 8" id="KW-0965">Cell junction</keyword>
<dbReference type="PROSITE" id="PS01346">
    <property type="entry name" value="CLAUDIN"/>
    <property type="match status" value="1"/>
</dbReference>
<keyword evidence="6 8" id="KW-1133">Transmembrane helix</keyword>
<evidence type="ECO:0000256" key="2">
    <source>
        <dbReference type="ARBA" id="ARBA00022427"/>
    </source>
</evidence>
<evidence type="ECO:0000256" key="5">
    <source>
        <dbReference type="ARBA" id="ARBA00022949"/>
    </source>
</evidence>
<keyword evidence="3 8" id="KW-1003">Cell membrane</keyword>
<dbReference type="OMA" id="SAGCMAT"/>
<dbReference type="OrthoDB" id="8498983at2759"/>
<evidence type="ECO:0000256" key="1">
    <source>
        <dbReference type="ARBA" id="ARBA00008295"/>
    </source>
</evidence>
<dbReference type="InterPro" id="IPR004031">
    <property type="entry name" value="PMP22/EMP/MP20/Claudin"/>
</dbReference>
<dbReference type="PANTHER" id="PTHR12002">
    <property type="entry name" value="CLAUDIN"/>
    <property type="match status" value="1"/>
</dbReference>
<comment type="subcellular location">
    <subcellularLocation>
        <location evidence="8">Cell junction</location>
        <location evidence="8">Tight junction</location>
    </subcellularLocation>
    <subcellularLocation>
        <location evidence="8">Cell membrane</location>
        <topology evidence="8">Multi-pass membrane protein</topology>
    </subcellularLocation>
</comment>
<dbReference type="InterPro" id="IPR017974">
    <property type="entry name" value="Claudin_CS"/>
</dbReference>
<dbReference type="InParanoid" id="K7E1P4"/>
<reference evidence="10" key="3">
    <citation type="submission" date="2025-09" db="UniProtKB">
        <authorList>
            <consortium name="Ensembl"/>
        </authorList>
    </citation>
    <scope>IDENTIFICATION</scope>
</reference>
<evidence type="ECO:0000256" key="9">
    <source>
        <dbReference type="SAM" id="SignalP"/>
    </source>
</evidence>
<dbReference type="Proteomes" id="UP000002280">
    <property type="component" value="Chromosome 4"/>
</dbReference>
<name>K7E1P4_MONDO</name>
<proteinExistence type="inferred from homology"/>
<comment type="function">
    <text evidence="8">Claudins function as major constituents of the tight junction complexes that regulate the permeability of epithelia.</text>
</comment>
<dbReference type="GeneTree" id="ENSGT00940000165186"/>
<dbReference type="RefSeq" id="XP_007493006.1">
    <property type="nucleotide sequence ID" value="XM_007492944.2"/>
</dbReference>
<evidence type="ECO:0000313" key="10">
    <source>
        <dbReference type="Ensembl" id="ENSMODP00000039695.1"/>
    </source>
</evidence>
<keyword evidence="7 8" id="KW-0472">Membrane</keyword>
<keyword evidence="9" id="KW-0732">Signal</keyword>
<dbReference type="Bgee" id="ENSMODG00000028196">
    <property type="expression patterns" value="Expressed in liver and 5 other cell types or tissues"/>
</dbReference>
<dbReference type="Ensembl" id="ENSMODT00000042801.2">
    <property type="protein sequence ID" value="ENSMODP00000039695.1"/>
    <property type="gene ID" value="ENSMODG00000028196.2"/>
</dbReference>
<feature type="transmembrane region" description="Helical" evidence="8">
    <location>
        <begin position="81"/>
        <end position="105"/>
    </location>
</feature>
<dbReference type="eggNOG" id="ENOG502SNFP">
    <property type="taxonomic scope" value="Eukaryota"/>
</dbReference>
<feature type="signal peptide" evidence="9">
    <location>
        <begin position="1"/>
        <end position="28"/>
    </location>
</feature>
<dbReference type="GO" id="GO:0005923">
    <property type="term" value="C:bicellular tight junction"/>
    <property type="evidence" value="ECO:0000318"/>
    <property type="project" value="GO_Central"/>
</dbReference>
<evidence type="ECO:0000256" key="3">
    <source>
        <dbReference type="ARBA" id="ARBA00022475"/>
    </source>
</evidence>
<reference evidence="10 11" key="1">
    <citation type="journal article" date="2007" name="Nature">
        <title>Genome of the marsupial Monodelphis domestica reveals innovation in non-coding sequences.</title>
        <authorList>
            <person name="Mikkelsen T.S."/>
            <person name="Wakefield M.J."/>
            <person name="Aken B."/>
            <person name="Amemiya C.T."/>
            <person name="Chang J.L."/>
            <person name="Duke S."/>
            <person name="Garber M."/>
            <person name="Gentles A.J."/>
            <person name="Goodstadt L."/>
            <person name="Heger A."/>
            <person name="Jurka J."/>
            <person name="Kamal M."/>
            <person name="Mauceli E."/>
            <person name="Searle S.M."/>
            <person name="Sharpe T."/>
            <person name="Baker M.L."/>
            <person name="Batzer M.A."/>
            <person name="Benos P.V."/>
            <person name="Belov K."/>
            <person name="Clamp M."/>
            <person name="Cook A."/>
            <person name="Cuff J."/>
            <person name="Das R."/>
            <person name="Davidow L."/>
            <person name="Deakin J.E."/>
            <person name="Fazzari M.J."/>
            <person name="Glass J.L."/>
            <person name="Grabherr M."/>
            <person name="Greally J.M."/>
            <person name="Gu W."/>
            <person name="Hore T.A."/>
            <person name="Huttley G.A."/>
            <person name="Kleber M."/>
            <person name="Jirtle R.L."/>
            <person name="Koina E."/>
            <person name="Lee J.T."/>
            <person name="Mahony S."/>
            <person name="Marra M.A."/>
            <person name="Miller R.D."/>
            <person name="Nicholls R.D."/>
            <person name="Oda M."/>
            <person name="Papenfuss A.T."/>
            <person name="Parra Z.E."/>
            <person name="Pollock D.D."/>
            <person name="Ray D.A."/>
            <person name="Schein J.E."/>
            <person name="Speed T.P."/>
            <person name="Thompson K."/>
            <person name="VandeBerg J.L."/>
            <person name="Wade C.M."/>
            <person name="Walker J.A."/>
            <person name="Waters P.D."/>
            <person name="Webber C."/>
            <person name="Weidman J.R."/>
            <person name="Xie X."/>
            <person name="Zody M.C."/>
            <person name="Baldwin J."/>
            <person name="Abdouelleil A."/>
            <person name="Abdulkadir J."/>
            <person name="Abebe A."/>
            <person name="Abera B."/>
            <person name="Abreu J."/>
            <person name="Acer S.C."/>
            <person name="Aftuck L."/>
            <person name="Alexander A."/>
            <person name="An P."/>
            <person name="Anderson E."/>
            <person name="Anderson S."/>
            <person name="Arachi H."/>
            <person name="Azer M."/>
            <person name="Bachantsang P."/>
            <person name="Barry A."/>
            <person name="Bayul T."/>
            <person name="Berlin A."/>
            <person name="Bessette D."/>
            <person name="Bloom T."/>
            <person name="Bloom T."/>
            <person name="Boguslavskiy L."/>
            <person name="Bonnet C."/>
            <person name="Boukhgalter B."/>
            <person name="Bourzgui I."/>
            <person name="Brown A."/>
            <person name="Cahill P."/>
            <person name="Channer S."/>
            <person name="Cheshatsang Y."/>
            <person name="Chuda L."/>
            <person name="Citroen M."/>
            <person name="Collymore A."/>
            <person name="Cooke P."/>
            <person name="Costello M."/>
            <person name="D'Aco K."/>
            <person name="Daza R."/>
            <person name="De Haan G."/>
            <person name="DeGray S."/>
            <person name="DeMaso C."/>
            <person name="Dhargay N."/>
            <person name="Dooley K."/>
            <person name="Dooley E."/>
            <person name="Doricent M."/>
            <person name="Dorje P."/>
            <person name="Dorjee K."/>
            <person name="Dupes A."/>
            <person name="Elong R."/>
            <person name="Falk J."/>
            <person name="Farina A."/>
            <person name="Faro S."/>
            <person name="Ferguson D."/>
            <person name="Fisher S."/>
            <person name="Foley C.D."/>
            <person name="Franke A."/>
            <person name="Friedrich D."/>
            <person name="Gadbois L."/>
            <person name="Gearin G."/>
            <person name="Gearin C.R."/>
            <person name="Giannoukos G."/>
            <person name="Goode T."/>
            <person name="Graham J."/>
            <person name="Grandbois E."/>
            <person name="Grewal S."/>
            <person name="Gyaltsen K."/>
            <person name="Hafez N."/>
            <person name="Hagos B."/>
            <person name="Hall J."/>
            <person name="Henson C."/>
            <person name="Hollinger A."/>
            <person name="Honan T."/>
            <person name="Huard M.D."/>
            <person name="Hughes L."/>
            <person name="Hurhula B."/>
            <person name="Husby M.E."/>
            <person name="Kamat A."/>
            <person name="Kanga B."/>
            <person name="Kashin S."/>
            <person name="Khazanovich D."/>
            <person name="Kisner P."/>
            <person name="Lance K."/>
            <person name="Lara M."/>
            <person name="Lee W."/>
            <person name="Lennon N."/>
            <person name="Letendre F."/>
            <person name="LeVine R."/>
            <person name="Lipovsky A."/>
            <person name="Liu X."/>
            <person name="Liu J."/>
            <person name="Liu S."/>
            <person name="Lokyitsang T."/>
            <person name="Lokyitsang Y."/>
            <person name="Lubonja R."/>
            <person name="Lui A."/>
            <person name="MacDonald P."/>
            <person name="Magnisalis V."/>
            <person name="Maru K."/>
            <person name="Matthews C."/>
            <person name="McCusker W."/>
            <person name="McDonough S."/>
            <person name="Mehta T."/>
            <person name="Meldrim J."/>
            <person name="Meneus L."/>
            <person name="Mihai O."/>
            <person name="Mihalev A."/>
            <person name="Mihova T."/>
            <person name="Mittelman R."/>
            <person name="Mlenga V."/>
            <person name="Montmayeur A."/>
            <person name="Mulrain L."/>
            <person name="Navidi A."/>
            <person name="Naylor J."/>
            <person name="Negash T."/>
            <person name="Nguyen T."/>
            <person name="Nguyen N."/>
            <person name="Nicol R."/>
            <person name="Norbu C."/>
            <person name="Norbu N."/>
            <person name="Novod N."/>
            <person name="O'Neill B."/>
            <person name="Osman S."/>
            <person name="Markiewicz E."/>
            <person name="Oyono O.L."/>
            <person name="Patti C."/>
            <person name="Phunkhang P."/>
            <person name="Pierre F."/>
            <person name="Priest M."/>
            <person name="Raghuraman S."/>
            <person name="Rege F."/>
            <person name="Reyes R."/>
            <person name="Rise C."/>
            <person name="Rogov P."/>
            <person name="Ross K."/>
            <person name="Ryan E."/>
            <person name="Settipalli S."/>
            <person name="Shea T."/>
            <person name="Sherpa N."/>
            <person name="Shi L."/>
            <person name="Shih D."/>
            <person name="Sparrow T."/>
            <person name="Spaulding J."/>
            <person name="Stalker J."/>
            <person name="Stange-Thomann N."/>
            <person name="Stavropoulos S."/>
            <person name="Stone C."/>
            <person name="Strader C."/>
            <person name="Tesfaye S."/>
            <person name="Thomson T."/>
            <person name="Thoulutsang Y."/>
            <person name="Thoulutsang D."/>
            <person name="Topham K."/>
            <person name="Topping I."/>
            <person name="Tsamla T."/>
            <person name="Vassiliev H."/>
            <person name="Vo A."/>
            <person name="Wangchuk T."/>
            <person name="Wangdi T."/>
            <person name="Weiand M."/>
            <person name="Wilkinson J."/>
            <person name="Wilson A."/>
            <person name="Yadav S."/>
            <person name="Young G."/>
            <person name="Yu Q."/>
            <person name="Zembek L."/>
            <person name="Zhong D."/>
            <person name="Zimmer A."/>
            <person name="Zwirko Z."/>
            <person name="Jaffe D.B."/>
            <person name="Alvarez P."/>
            <person name="Brockman W."/>
            <person name="Butler J."/>
            <person name="Chin C."/>
            <person name="Gnerre S."/>
            <person name="MacCallum I."/>
            <person name="Graves J.A."/>
            <person name="Ponting C.P."/>
            <person name="Breen M."/>
            <person name="Samollow P.B."/>
            <person name="Lander E.S."/>
            <person name="Lindblad-Toh K."/>
        </authorList>
    </citation>
    <scope>NUCLEOTIDE SEQUENCE [LARGE SCALE GENOMIC DNA]</scope>
</reference>
<dbReference type="STRING" id="13616.ENSMODP00000039695"/>
<dbReference type="Pfam" id="PF00822">
    <property type="entry name" value="PMP22_Claudin"/>
    <property type="match status" value="1"/>
</dbReference>
<evidence type="ECO:0000256" key="8">
    <source>
        <dbReference type="RuleBase" id="RU060637"/>
    </source>
</evidence>